<dbReference type="PRINTS" id="PR00721">
    <property type="entry name" value="STOMATIN"/>
</dbReference>
<dbReference type="Gene3D" id="3.30.479.30">
    <property type="entry name" value="Band 7 domain"/>
    <property type="match status" value="1"/>
</dbReference>
<dbReference type="InterPro" id="IPR001972">
    <property type="entry name" value="Stomatin_HflK_fam"/>
</dbReference>
<dbReference type="GO" id="GO:0005886">
    <property type="term" value="C:plasma membrane"/>
    <property type="evidence" value="ECO:0007669"/>
    <property type="project" value="InterPro"/>
</dbReference>
<accession>A0A8J7C3A8</accession>
<evidence type="ECO:0000256" key="3">
    <source>
        <dbReference type="SAM" id="Phobius"/>
    </source>
</evidence>
<dbReference type="Gene3D" id="6.10.250.2090">
    <property type="match status" value="1"/>
</dbReference>
<evidence type="ECO:0000313" key="5">
    <source>
        <dbReference type="EMBL" id="MBD3869001.1"/>
    </source>
</evidence>
<feature type="domain" description="Band 7" evidence="4">
    <location>
        <begin position="35"/>
        <end position="193"/>
    </location>
</feature>
<feature type="transmembrane region" description="Helical" evidence="3">
    <location>
        <begin position="22"/>
        <end position="41"/>
    </location>
</feature>
<dbReference type="AlphaFoldDB" id="A0A8J7C3A8"/>
<dbReference type="InterPro" id="IPR036013">
    <property type="entry name" value="Band_7/SPFH_dom_sf"/>
</dbReference>
<evidence type="ECO:0000256" key="2">
    <source>
        <dbReference type="ARBA" id="ARBA00008164"/>
    </source>
</evidence>
<dbReference type="SUPFAM" id="SSF117892">
    <property type="entry name" value="Band 7/SPFH domain"/>
    <property type="match status" value="1"/>
</dbReference>
<keyword evidence="3" id="KW-1133">Transmembrane helix</keyword>
<dbReference type="Proteomes" id="UP000648239">
    <property type="component" value="Unassembled WGS sequence"/>
</dbReference>
<dbReference type="InterPro" id="IPR043202">
    <property type="entry name" value="Band-7_stomatin-like"/>
</dbReference>
<dbReference type="PANTHER" id="PTHR10264">
    <property type="entry name" value="BAND 7 PROTEIN-RELATED"/>
    <property type="match status" value="1"/>
</dbReference>
<dbReference type="SMART" id="SM00244">
    <property type="entry name" value="PHB"/>
    <property type="match status" value="1"/>
</dbReference>
<evidence type="ECO:0000259" key="4">
    <source>
        <dbReference type="SMART" id="SM00244"/>
    </source>
</evidence>
<sequence length="292" mass="32000">MVILGAADCLIIYLQLRPESEVLLITAVVALILSTCLQIAYQWERAVVLRFGKFKALRKSGLFIVLPVVDKVAQFVDQRIRVSDFSAETTLTADTVPVSVDAIGFWMVWDAEKSVLEVENFQNAVVLSAQTALRNAIGKHNLAELLSERDRLGSEIQKVLDEKTSAWGVTTQAVEIRDIIIPKGLEDAMSRQAQAERERQSRIILGTAETEIAEKFAKASEQYIDNPVALHLRAMNMVYEGLRQKGSMIIVPSSALDSMSLGALGGLTSLAHTAKDGAAPNLPEKEEPPEGE</sequence>
<comment type="caution">
    <text evidence="5">The sequence shown here is derived from an EMBL/GenBank/DDBJ whole genome shotgun (WGS) entry which is preliminary data.</text>
</comment>
<keyword evidence="3" id="KW-0472">Membrane</keyword>
<dbReference type="GO" id="GO:0098552">
    <property type="term" value="C:side of membrane"/>
    <property type="evidence" value="ECO:0007669"/>
    <property type="project" value="UniProtKB-ARBA"/>
</dbReference>
<dbReference type="EMBL" id="JACXWD010000053">
    <property type="protein sequence ID" value="MBD3869001.1"/>
    <property type="molecule type" value="Genomic_DNA"/>
</dbReference>
<comment type="similarity">
    <text evidence="2">Belongs to the band 7/mec-2 family.</text>
</comment>
<proteinExistence type="inferred from homology"/>
<organism evidence="5 6">
    <name type="scientific">Candidatus Polarisedimenticola svalbardensis</name>
    <dbReference type="NCBI Taxonomy" id="2886004"/>
    <lineage>
        <taxon>Bacteria</taxon>
        <taxon>Pseudomonadati</taxon>
        <taxon>Acidobacteriota</taxon>
        <taxon>Candidatus Polarisedimenticolia</taxon>
        <taxon>Candidatus Polarisedimenticolales</taxon>
        <taxon>Candidatus Polarisedimenticolaceae</taxon>
        <taxon>Candidatus Polarisedimenticola</taxon>
    </lineage>
</organism>
<keyword evidence="3" id="KW-0812">Transmembrane</keyword>
<comment type="subcellular location">
    <subcellularLocation>
        <location evidence="1">Membrane</location>
        <topology evidence="1">Single-pass membrane protein</topology>
    </subcellularLocation>
</comment>
<gene>
    <name evidence="5" type="ORF">IFK94_12815</name>
</gene>
<dbReference type="Pfam" id="PF01145">
    <property type="entry name" value="Band_7"/>
    <property type="match status" value="1"/>
</dbReference>
<dbReference type="InterPro" id="IPR001107">
    <property type="entry name" value="Band_7"/>
</dbReference>
<dbReference type="CDD" id="cd13775">
    <property type="entry name" value="SPFH_eoslipins_u3"/>
    <property type="match status" value="1"/>
</dbReference>
<reference evidence="5 6" key="1">
    <citation type="submission" date="2020-08" db="EMBL/GenBank/DDBJ databases">
        <title>Acidobacteriota in marine sediments use diverse sulfur dissimilation pathways.</title>
        <authorList>
            <person name="Wasmund K."/>
        </authorList>
    </citation>
    <scope>NUCLEOTIDE SEQUENCE [LARGE SCALE GENOMIC DNA]</scope>
    <source>
        <strain evidence="5">MAG AM4</strain>
    </source>
</reference>
<name>A0A8J7C3A8_9BACT</name>
<dbReference type="FunFam" id="3.30.479.30:FF:000004">
    <property type="entry name" value="Putative membrane protease family, stomatin"/>
    <property type="match status" value="1"/>
</dbReference>
<dbReference type="PANTHER" id="PTHR10264:SF19">
    <property type="entry name" value="AT06885P-RELATED"/>
    <property type="match status" value="1"/>
</dbReference>
<protein>
    <submittedName>
        <fullName evidence="5">Slipin family protein</fullName>
    </submittedName>
</protein>
<evidence type="ECO:0000313" key="6">
    <source>
        <dbReference type="Proteomes" id="UP000648239"/>
    </source>
</evidence>
<evidence type="ECO:0000256" key="1">
    <source>
        <dbReference type="ARBA" id="ARBA00004167"/>
    </source>
</evidence>